<name>A0A1Q9DMB6_SYMMI</name>
<dbReference type="EMBL" id="LSRX01000472">
    <property type="protein sequence ID" value="OLP96321.1"/>
    <property type="molecule type" value="Genomic_DNA"/>
</dbReference>
<protein>
    <submittedName>
        <fullName evidence="1">Uncharacterized protein</fullName>
    </submittedName>
</protein>
<reference evidence="1 2" key="1">
    <citation type="submission" date="2016-02" db="EMBL/GenBank/DDBJ databases">
        <title>Genome analysis of coral dinoflagellate symbionts highlights evolutionary adaptations to a symbiotic lifestyle.</title>
        <authorList>
            <person name="Aranda M."/>
            <person name="Li Y."/>
            <person name="Liew Y.J."/>
            <person name="Baumgarten S."/>
            <person name="Simakov O."/>
            <person name="Wilson M."/>
            <person name="Piel J."/>
            <person name="Ashoor H."/>
            <person name="Bougouffa S."/>
            <person name="Bajic V.B."/>
            <person name="Ryu T."/>
            <person name="Ravasi T."/>
            <person name="Bayer T."/>
            <person name="Micklem G."/>
            <person name="Kim H."/>
            <person name="Bhak J."/>
            <person name="Lajeunesse T.C."/>
            <person name="Voolstra C.R."/>
        </authorList>
    </citation>
    <scope>NUCLEOTIDE SEQUENCE [LARGE SCALE GENOMIC DNA]</scope>
    <source>
        <strain evidence="1 2">CCMP2467</strain>
    </source>
</reference>
<evidence type="ECO:0000313" key="2">
    <source>
        <dbReference type="Proteomes" id="UP000186817"/>
    </source>
</evidence>
<dbReference type="Proteomes" id="UP000186817">
    <property type="component" value="Unassembled WGS sequence"/>
</dbReference>
<dbReference type="OrthoDB" id="418955at2759"/>
<evidence type="ECO:0000313" key="1">
    <source>
        <dbReference type="EMBL" id="OLP96321.1"/>
    </source>
</evidence>
<proteinExistence type="predicted"/>
<sequence>MVRGFRLCDSPYCLLVSSSPVVAADFSSVPVGAPLTVPGLQEVSEAFPQAVRRGGSYNGRDCVDFGALAEALRFGGHGIAAAELNKLANVAFAHKDGRVEESWDGSGWVGYAEAEAVLAAPRPEAPRSLADLVPKPCAASAGKAAPVTRRWGRAALAAAEQKGEGKCSCRASAILEVFTAMNQGILVSVALNARPLSADTLQGAKVFLPSLLTVPTFAVLAVNADGSDGWLKASTASFAHLRFLDRWCDNLGGAVRIGDDFNGYSADRRCAFVSFNQHIFYEGRTETQELLTDNVKCACGGYRPDVELDGEMLEV</sequence>
<comment type="caution">
    <text evidence="1">The sequence shown here is derived from an EMBL/GenBank/DDBJ whole genome shotgun (WGS) entry which is preliminary data.</text>
</comment>
<organism evidence="1 2">
    <name type="scientific">Symbiodinium microadriaticum</name>
    <name type="common">Dinoflagellate</name>
    <name type="synonym">Zooxanthella microadriatica</name>
    <dbReference type="NCBI Taxonomy" id="2951"/>
    <lineage>
        <taxon>Eukaryota</taxon>
        <taxon>Sar</taxon>
        <taxon>Alveolata</taxon>
        <taxon>Dinophyceae</taxon>
        <taxon>Suessiales</taxon>
        <taxon>Symbiodiniaceae</taxon>
        <taxon>Symbiodinium</taxon>
    </lineage>
</organism>
<gene>
    <name evidence="1" type="ORF">AK812_SmicGene21462</name>
</gene>
<dbReference type="AlphaFoldDB" id="A0A1Q9DMB6"/>
<keyword evidence="2" id="KW-1185">Reference proteome</keyword>
<accession>A0A1Q9DMB6</accession>